<reference evidence="3" key="1">
    <citation type="journal article" date="2019" name="Int. J. Syst. Evol. Microbiol.">
        <title>The Global Catalogue of Microorganisms (GCM) 10K type strain sequencing project: providing services to taxonomists for standard genome sequencing and annotation.</title>
        <authorList>
            <consortium name="The Broad Institute Genomics Platform"/>
            <consortium name="The Broad Institute Genome Sequencing Center for Infectious Disease"/>
            <person name="Wu L."/>
            <person name="Ma J."/>
        </authorList>
    </citation>
    <scope>NUCLEOTIDE SEQUENCE [LARGE SCALE GENOMIC DNA]</scope>
    <source>
        <strain evidence="3">CGMCC 4.1469</strain>
    </source>
</reference>
<evidence type="ECO:0000259" key="1">
    <source>
        <dbReference type="Pfam" id="PF13470"/>
    </source>
</evidence>
<dbReference type="Gene3D" id="3.40.50.1010">
    <property type="entry name" value="5'-nuclease"/>
    <property type="match status" value="1"/>
</dbReference>
<comment type="caution">
    <text evidence="2">The sequence shown here is derived from an EMBL/GenBank/DDBJ whole genome shotgun (WGS) entry which is preliminary data.</text>
</comment>
<protein>
    <submittedName>
        <fullName evidence="2">PIN domain-containing protein</fullName>
    </submittedName>
</protein>
<proteinExistence type="predicted"/>
<sequence>MRIFVDTNVWLDVTLNRAGFTDASAFLTGCAARNDELWIAWHTISNVDYIHARAKLTTSQREQHLRDMLLQARISATDETDVMRALSLGLPDFEDALQVAAALRCKADVIVTNNTKHFINSPIPTLSVSEFLVKFP</sequence>
<dbReference type="InterPro" id="IPR002716">
    <property type="entry name" value="PIN_dom"/>
</dbReference>
<organism evidence="2 3">
    <name type="scientific">Prosthecobacter fluviatilis</name>
    <dbReference type="NCBI Taxonomy" id="445931"/>
    <lineage>
        <taxon>Bacteria</taxon>
        <taxon>Pseudomonadati</taxon>
        <taxon>Verrucomicrobiota</taxon>
        <taxon>Verrucomicrobiia</taxon>
        <taxon>Verrucomicrobiales</taxon>
        <taxon>Verrucomicrobiaceae</taxon>
        <taxon>Prosthecobacter</taxon>
    </lineage>
</organism>
<dbReference type="SUPFAM" id="SSF88723">
    <property type="entry name" value="PIN domain-like"/>
    <property type="match status" value="1"/>
</dbReference>
<dbReference type="EMBL" id="JBHSMQ010000008">
    <property type="protein sequence ID" value="MFC5457176.1"/>
    <property type="molecule type" value="Genomic_DNA"/>
</dbReference>
<evidence type="ECO:0000313" key="3">
    <source>
        <dbReference type="Proteomes" id="UP001596052"/>
    </source>
</evidence>
<evidence type="ECO:0000313" key="2">
    <source>
        <dbReference type="EMBL" id="MFC5457176.1"/>
    </source>
</evidence>
<accession>A0ABW0KX45</accession>
<dbReference type="Proteomes" id="UP001596052">
    <property type="component" value="Unassembled WGS sequence"/>
</dbReference>
<dbReference type="CDD" id="cd09854">
    <property type="entry name" value="PIN_VapC-like"/>
    <property type="match status" value="1"/>
</dbReference>
<dbReference type="Pfam" id="PF13470">
    <property type="entry name" value="PIN_3"/>
    <property type="match status" value="1"/>
</dbReference>
<name>A0ABW0KX45_9BACT</name>
<dbReference type="InterPro" id="IPR029060">
    <property type="entry name" value="PIN-like_dom_sf"/>
</dbReference>
<keyword evidence="3" id="KW-1185">Reference proteome</keyword>
<gene>
    <name evidence="2" type="ORF">ACFQDI_20070</name>
</gene>
<feature type="domain" description="PIN" evidence="1">
    <location>
        <begin position="2"/>
        <end position="116"/>
    </location>
</feature>